<keyword evidence="13 15" id="KW-0472">Membrane</keyword>
<keyword evidence="9 15" id="KW-0973">c-di-GMP</keyword>
<keyword evidence="17" id="KW-1185">Reference proteome</keyword>
<dbReference type="OrthoDB" id="9806702at2"/>
<dbReference type="InterPro" id="IPR018513">
    <property type="entry name" value="Cell_synthase_bac"/>
</dbReference>
<dbReference type="EMBL" id="NOIG01000008">
    <property type="protein sequence ID" value="OYD49628.1"/>
    <property type="molecule type" value="Genomic_DNA"/>
</dbReference>
<evidence type="ECO:0000256" key="11">
    <source>
        <dbReference type="ARBA" id="ARBA00022916"/>
    </source>
</evidence>
<feature type="transmembrane region" description="Helical" evidence="15">
    <location>
        <begin position="739"/>
        <end position="760"/>
    </location>
</feature>
<comment type="pathway">
    <text evidence="3 15">Glycan metabolism; bacterial cellulose biosynthesis.</text>
</comment>
<keyword evidence="11 15" id="KW-0135">Cellulose biosynthesis</keyword>
<evidence type="ECO:0000256" key="7">
    <source>
        <dbReference type="ARBA" id="ARBA00022475"/>
    </source>
</evidence>
<comment type="similarity">
    <text evidence="4 15">Belongs to the AcsB/BcsB family.</text>
</comment>
<proteinExistence type="inferred from homology"/>
<dbReference type="GO" id="GO:0005886">
    <property type="term" value="C:plasma membrane"/>
    <property type="evidence" value="ECO:0007669"/>
    <property type="project" value="UniProtKB-SubCell"/>
</dbReference>
<protein>
    <recommendedName>
        <fullName evidence="6 15">Cyclic di-GMP-binding protein</fullName>
    </recommendedName>
    <alternativeName>
        <fullName evidence="14 15">Cellulose synthase regulatory subunit</fullName>
    </alternativeName>
</protein>
<evidence type="ECO:0000256" key="6">
    <source>
        <dbReference type="ARBA" id="ARBA00021844"/>
    </source>
</evidence>
<gene>
    <name evidence="16" type="ORF">CBY09_11675</name>
</gene>
<sequence length="774" mass="83232">MISTRRPTARLPRQRMLPAMLALVLAGAAAPVSQLAAAPAPLAAPAPVAVPPAESGVRVHRASLKELGALFPLQLRGVDGTSGVAFSVRNDEVVIGAKLKLNYSYSPALLTNLSHIKVLVNEQVAATIPVTTQQAGENLQREITIPPRLITEFNRLNLQLIGHYTMECEDPLHSSLWANIGNDSVLELTVAPVAQTNDLALLPQPFFDRRDVRPLELPIVFSAAPNAGTLQAAGTMSSWFGALAGFRGAKFPSLIGELPARGNAVVMVAGRAQAPAGLALPEISGPTVAVVSHPGDRNGKLLLVMGRDDAELAVAAKALAIGSSALSGPLARITEVTELKPRKPYDAPNWLASDRPVKFGELAEAQALNVSGYSPDLIRVNFFLPPDLFGWRQKGIPVDLRYRYTPRPNADKSTLNINVNQQFLRSLPLRAVNHEEQGTLDRWFTKVMPAGETVPEREKLHIPLFKLPAQSQLQMHYYYDVVKQGACKDVPLDNVRGSVEADSTIDISGFPHFIAMPDLAAFGNAGFPFTRMADLSESAVVMPDRPGVQELGTYLGLMGLMGRVTGFPALGVTVAQAQQVDRLGDKDLLVISSGGGNQPLLKQWASAIPAALQGDAKSFQLADLAQRMLRWWGFEDESGTRAHRSQVAFSSSSTDAFIAGFESPLRSGRSVVLVASNQPAGLAQVMDALLDADAVTKVQGSTTVIRGKQVDSLVAEKNYHVGQLGPLLYAQWYLSRNPLLLILLGVSASVLVAIIMYLSLRARARARLKQQKKG</sequence>
<evidence type="ECO:0000313" key="17">
    <source>
        <dbReference type="Proteomes" id="UP000215441"/>
    </source>
</evidence>
<dbReference type="NCBIfam" id="NF008323">
    <property type="entry name" value="PRK11114.1-1"/>
    <property type="match status" value="1"/>
</dbReference>
<dbReference type="PRINTS" id="PR01440">
    <property type="entry name" value="CELLSNTHASEB"/>
</dbReference>
<feature type="signal peptide" evidence="15">
    <location>
        <begin position="1"/>
        <end position="36"/>
    </location>
</feature>
<evidence type="ECO:0000313" key="16">
    <source>
        <dbReference type="EMBL" id="OYD49628.1"/>
    </source>
</evidence>
<comment type="subunit">
    <text evidence="5 15">Tightly associated with the cellulose synthase catalytic subunit.</text>
</comment>
<dbReference type="Gene3D" id="2.60.120.260">
    <property type="entry name" value="Galactose-binding domain-like"/>
    <property type="match status" value="2"/>
</dbReference>
<dbReference type="PANTHER" id="PTHR39083">
    <property type="entry name" value="CYCLIC DI-GMP-BINDING PROTEIN"/>
    <property type="match status" value="1"/>
</dbReference>
<comment type="subcellular location">
    <subcellularLocation>
        <location evidence="2">Cell inner membrane</location>
        <topology evidence="2">Single-pass membrane protein</topology>
    </subcellularLocation>
</comment>
<evidence type="ECO:0000256" key="3">
    <source>
        <dbReference type="ARBA" id="ARBA00005186"/>
    </source>
</evidence>
<evidence type="ECO:0000256" key="9">
    <source>
        <dbReference type="ARBA" id="ARBA00022636"/>
    </source>
</evidence>
<dbReference type="Proteomes" id="UP000215441">
    <property type="component" value="Unassembled WGS sequence"/>
</dbReference>
<dbReference type="NCBIfam" id="NF008330">
    <property type="entry name" value="PRK11114.2-4"/>
    <property type="match status" value="1"/>
</dbReference>
<dbReference type="Pfam" id="PF03170">
    <property type="entry name" value="BcsB"/>
    <property type="match status" value="1"/>
</dbReference>
<evidence type="ECO:0000256" key="12">
    <source>
        <dbReference type="ARBA" id="ARBA00022989"/>
    </source>
</evidence>
<comment type="function">
    <text evidence="1 15">Binds the cellulose synthase activator, bis-(3'-5') cyclic diguanylic acid (c-di-GMP).</text>
</comment>
<keyword evidence="7 15" id="KW-1003">Cell membrane</keyword>
<reference evidence="16 17" key="1">
    <citation type="submission" date="2017-07" db="EMBL/GenBank/DDBJ databases">
        <title>Acidovorax KNDSW TSA 6 genome sequence and assembly.</title>
        <authorList>
            <person name="Mayilraj S."/>
        </authorList>
    </citation>
    <scope>NUCLEOTIDE SEQUENCE [LARGE SCALE GENOMIC DNA]</scope>
    <source>
        <strain evidence="16 17">KNDSW-TSA6</strain>
    </source>
</reference>
<evidence type="ECO:0000256" key="15">
    <source>
        <dbReference type="RuleBase" id="RU365021"/>
    </source>
</evidence>
<evidence type="ECO:0000256" key="2">
    <source>
        <dbReference type="ARBA" id="ARBA00004377"/>
    </source>
</evidence>
<comment type="caution">
    <text evidence="16">The sequence shown here is derived from an EMBL/GenBank/DDBJ whole genome shotgun (WGS) entry which is preliminary data.</text>
</comment>
<keyword evidence="12 15" id="KW-1133">Transmembrane helix</keyword>
<evidence type="ECO:0000256" key="13">
    <source>
        <dbReference type="ARBA" id="ARBA00023136"/>
    </source>
</evidence>
<dbReference type="GO" id="GO:0006011">
    <property type="term" value="P:UDP-alpha-D-glucose metabolic process"/>
    <property type="evidence" value="ECO:0007669"/>
    <property type="project" value="InterPro"/>
</dbReference>
<evidence type="ECO:0000256" key="8">
    <source>
        <dbReference type="ARBA" id="ARBA00022519"/>
    </source>
</evidence>
<evidence type="ECO:0000256" key="1">
    <source>
        <dbReference type="ARBA" id="ARBA00002057"/>
    </source>
</evidence>
<dbReference type="GO" id="GO:0030244">
    <property type="term" value="P:cellulose biosynthetic process"/>
    <property type="evidence" value="ECO:0007669"/>
    <property type="project" value="UniProtKB-KW"/>
</dbReference>
<accession>A0A235EKR2</accession>
<evidence type="ECO:0000256" key="4">
    <source>
        <dbReference type="ARBA" id="ARBA00010714"/>
    </source>
</evidence>
<dbReference type="UniPathway" id="UPA00694"/>
<dbReference type="PANTHER" id="PTHR39083:SF1">
    <property type="entry name" value="CYCLIC DI-GMP-BINDING PROTEIN"/>
    <property type="match status" value="1"/>
</dbReference>
<organism evidence="16 17">
    <name type="scientific">Acidovorax kalamii</name>
    <dbReference type="NCBI Taxonomy" id="2004485"/>
    <lineage>
        <taxon>Bacteria</taxon>
        <taxon>Pseudomonadati</taxon>
        <taxon>Pseudomonadota</taxon>
        <taxon>Betaproteobacteria</taxon>
        <taxon>Burkholderiales</taxon>
        <taxon>Comamonadaceae</taxon>
        <taxon>Acidovorax</taxon>
    </lineage>
</organism>
<keyword evidence="8 15" id="KW-0997">Cell inner membrane</keyword>
<evidence type="ECO:0000256" key="5">
    <source>
        <dbReference type="ARBA" id="ARBA00011437"/>
    </source>
</evidence>
<keyword evidence="15" id="KW-0732">Signal</keyword>
<name>A0A235EKR2_9BURK</name>
<keyword evidence="10 15" id="KW-0812">Transmembrane</keyword>
<evidence type="ECO:0000256" key="14">
    <source>
        <dbReference type="ARBA" id="ARBA00033444"/>
    </source>
</evidence>
<feature type="chain" id="PRO_5015214147" description="Cyclic di-GMP-binding protein" evidence="15">
    <location>
        <begin position="37"/>
        <end position="774"/>
    </location>
</feature>
<dbReference type="RefSeq" id="WP_094289707.1">
    <property type="nucleotide sequence ID" value="NZ_NOIG01000008.1"/>
</dbReference>
<dbReference type="InterPro" id="IPR003920">
    <property type="entry name" value="Cell_synth_B"/>
</dbReference>
<dbReference type="AlphaFoldDB" id="A0A235EKR2"/>
<evidence type="ECO:0000256" key="10">
    <source>
        <dbReference type="ARBA" id="ARBA00022692"/>
    </source>
</evidence>